<feature type="transmembrane region" description="Helical" evidence="2">
    <location>
        <begin position="49"/>
        <end position="79"/>
    </location>
</feature>
<sequence length="375" mass="41004">MISVAISRLGVVIKIVCESLVYGLFIALIPLSTALVVKQAHGREWKRRTCVIMLAVIWTTFCLSTSLWISTFAAVVAKIRSPFGSAGTTISNIYEMTNALGRLNFAFADAVLLWRVWVLCHHAQRGLLMVATGTLAISTVSVIATAGVRLAIIVLPAPDDGNNNHLTTLINVFQVATLVLSFSTNVMSTSIVGYHALKNWQDIYRSYLRRQTNKSQRVVVLIVESGIFYTIYVVISLVCTFIRVPTGTLGDITNKVLVHIAGVYSTFIITMVSIQGSISISALSNRQPQISTSNEASRGVQTLVFARQSTLERSAQSPGYDRSPTMSHGRPGTPDSMSTRSNRSSWKVLTELVKVPPIKTGDIEPNEVKPEMCIV</sequence>
<keyword evidence="2" id="KW-0812">Transmembrane</keyword>
<feature type="transmembrane region" description="Helical" evidence="2">
    <location>
        <begin position="218"/>
        <end position="244"/>
    </location>
</feature>
<feature type="transmembrane region" description="Helical" evidence="2">
    <location>
        <begin position="256"/>
        <end position="283"/>
    </location>
</feature>
<proteinExistence type="predicted"/>
<feature type="transmembrane region" description="Helical" evidence="2">
    <location>
        <begin position="172"/>
        <end position="197"/>
    </location>
</feature>
<keyword evidence="4" id="KW-1185">Reference proteome</keyword>
<keyword evidence="2" id="KW-0472">Membrane</keyword>
<organism evidence="3 4">
    <name type="scientific">Phlebiopsis gigantea (strain 11061_1 CR5-6)</name>
    <name type="common">White-rot fungus</name>
    <name type="synonym">Peniophora gigantea</name>
    <dbReference type="NCBI Taxonomy" id="745531"/>
    <lineage>
        <taxon>Eukaryota</taxon>
        <taxon>Fungi</taxon>
        <taxon>Dikarya</taxon>
        <taxon>Basidiomycota</taxon>
        <taxon>Agaricomycotina</taxon>
        <taxon>Agaricomycetes</taxon>
        <taxon>Polyporales</taxon>
        <taxon>Phanerochaetaceae</taxon>
        <taxon>Phlebiopsis</taxon>
    </lineage>
</organism>
<feature type="compositionally biased region" description="Polar residues" evidence="1">
    <location>
        <begin position="335"/>
        <end position="344"/>
    </location>
</feature>
<name>A0A0C3S3B0_PHLG1</name>
<dbReference type="OrthoDB" id="3259206at2759"/>
<evidence type="ECO:0000313" key="3">
    <source>
        <dbReference type="EMBL" id="KIP02300.1"/>
    </source>
</evidence>
<evidence type="ECO:0000256" key="2">
    <source>
        <dbReference type="SAM" id="Phobius"/>
    </source>
</evidence>
<feature type="region of interest" description="Disordered" evidence="1">
    <location>
        <begin position="311"/>
        <end position="344"/>
    </location>
</feature>
<feature type="transmembrane region" description="Helical" evidence="2">
    <location>
        <begin position="99"/>
        <end position="120"/>
    </location>
</feature>
<feature type="transmembrane region" description="Helical" evidence="2">
    <location>
        <begin position="127"/>
        <end position="152"/>
    </location>
</feature>
<reference evidence="3 4" key="1">
    <citation type="journal article" date="2014" name="PLoS Genet.">
        <title>Analysis of the Phlebiopsis gigantea genome, transcriptome and secretome provides insight into its pioneer colonization strategies of wood.</title>
        <authorList>
            <person name="Hori C."/>
            <person name="Ishida T."/>
            <person name="Igarashi K."/>
            <person name="Samejima M."/>
            <person name="Suzuki H."/>
            <person name="Master E."/>
            <person name="Ferreira P."/>
            <person name="Ruiz-Duenas F.J."/>
            <person name="Held B."/>
            <person name="Canessa P."/>
            <person name="Larrondo L.F."/>
            <person name="Schmoll M."/>
            <person name="Druzhinina I.S."/>
            <person name="Kubicek C.P."/>
            <person name="Gaskell J.A."/>
            <person name="Kersten P."/>
            <person name="St John F."/>
            <person name="Glasner J."/>
            <person name="Sabat G."/>
            <person name="Splinter BonDurant S."/>
            <person name="Syed K."/>
            <person name="Yadav J."/>
            <person name="Mgbeahuruike A.C."/>
            <person name="Kovalchuk A."/>
            <person name="Asiegbu F.O."/>
            <person name="Lackner G."/>
            <person name="Hoffmeister D."/>
            <person name="Rencoret J."/>
            <person name="Gutierrez A."/>
            <person name="Sun H."/>
            <person name="Lindquist E."/>
            <person name="Barry K."/>
            <person name="Riley R."/>
            <person name="Grigoriev I.V."/>
            <person name="Henrissat B."/>
            <person name="Kues U."/>
            <person name="Berka R.M."/>
            <person name="Martinez A.T."/>
            <person name="Covert S.F."/>
            <person name="Blanchette R.A."/>
            <person name="Cullen D."/>
        </authorList>
    </citation>
    <scope>NUCLEOTIDE SEQUENCE [LARGE SCALE GENOMIC DNA]</scope>
    <source>
        <strain evidence="3 4">11061_1 CR5-6</strain>
    </source>
</reference>
<gene>
    <name evidence="3" type="ORF">PHLGIDRAFT_299626</name>
</gene>
<feature type="transmembrane region" description="Helical" evidence="2">
    <location>
        <begin position="20"/>
        <end position="37"/>
    </location>
</feature>
<accession>A0A0C3S3B0</accession>
<keyword evidence="2" id="KW-1133">Transmembrane helix</keyword>
<dbReference type="AlphaFoldDB" id="A0A0C3S3B0"/>
<protein>
    <submittedName>
        <fullName evidence="3">Uncharacterized protein</fullName>
    </submittedName>
</protein>
<evidence type="ECO:0000256" key="1">
    <source>
        <dbReference type="SAM" id="MobiDB-lite"/>
    </source>
</evidence>
<dbReference type="Proteomes" id="UP000053257">
    <property type="component" value="Unassembled WGS sequence"/>
</dbReference>
<evidence type="ECO:0000313" key="4">
    <source>
        <dbReference type="Proteomes" id="UP000053257"/>
    </source>
</evidence>
<dbReference type="EMBL" id="KN840685">
    <property type="protein sequence ID" value="KIP02300.1"/>
    <property type="molecule type" value="Genomic_DNA"/>
</dbReference>
<dbReference type="HOGENOM" id="CLU_044614_9_2_1"/>